<dbReference type="InterPro" id="IPR014004">
    <property type="entry name" value="Transpt-assoc_nodulatn_dom_bac"/>
</dbReference>
<dbReference type="PROSITE" id="PS50914">
    <property type="entry name" value="BON"/>
    <property type="match status" value="2"/>
</dbReference>
<evidence type="ECO:0000256" key="1">
    <source>
        <dbReference type="SAM" id="SignalP"/>
    </source>
</evidence>
<dbReference type="RefSeq" id="WP_210806242.1">
    <property type="nucleotide sequence ID" value="NZ_JAGQDG010000001.1"/>
</dbReference>
<feature type="signal peptide" evidence="1">
    <location>
        <begin position="1"/>
        <end position="22"/>
    </location>
</feature>
<keyword evidence="1" id="KW-0732">Signal</keyword>
<sequence length="212" mass="22447">MHFRRTLMAAALASATLLSACAPLLLGGAAVSGALMVTDRRTSGAQVEDQGIELKGESRLRAALGDRAHLNVTSYNRTALITGEVANEADRQLVESTIQGVENVKAVVNETAVAGLSSLTSRTNDTIIASKVKASFVEAKDLQANSIKVVGERGIIYLMGRVTEREAARAAEVARGVSGVQKVVRVFEILSEEELKALQPEPKAKPAQQPAQ</sequence>
<dbReference type="InterPro" id="IPR051686">
    <property type="entry name" value="Lipoprotein_DolP"/>
</dbReference>
<keyword evidence="4" id="KW-1185">Reference proteome</keyword>
<proteinExistence type="predicted"/>
<organism evidence="3 4">
    <name type="scientific">Ideonella paludis</name>
    <dbReference type="NCBI Taxonomy" id="1233411"/>
    <lineage>
        <taxon>Bacteria</taxon>
        <taxon>Pseudomonadati</taxon>
        <taxon>Pseudomonadota</taxon>
        <taxon>Betaproteobacteria</taxon>
        <taxon>Burkholderiales</taxon>
        <taxon>Sphaerotilaceae</taxon>
        <taxon>Ideonella</taxon>
    </lineage>
</organism>
<feature type="domain" description="BON" evidence="2">
    <location>
        <begin position="48"/>
        <end position="115"/>
    </location>
</feature>
<dbReference type="Pfam" id="PF04972">
    <property type="entry name" value="BON"/>
    <property type="match status" value="2"/>
</dbReference>
<dbReference type="PROSITE" id="PS51257">
    <property type="entry name" value="PROKAR_LIPOPROTEIN"/>
    <property type="match status" value="1"/>
</dbReference>
<comment type="caution">
    <text evidence="3">The sequence shown here is derived from an EMBL/GenBank/DDBJ whole genome shotgun (WGS) entry which is preliminary data.</text>
</comment>
<accession>A0ABS5DU51</accession>
<feature type="chain" id="PRO_5045757116" evidence="1">
    <location>
        <begin position="23"/>
        <end position="212"/>
    </location>
</feature>
<protein>
    <submittedName>
        <fullName evidence="3">BON domain-containing protein</fullName>
    </submittedName>
</protein>
<name>A0ABS5DU51_9BURK</name>
<evidence type="ECO:0000313" key="3">
    <source>
        <dbReference type="EMBL" id="MBQ0934416.1"/>
    </source>
</evidence>
<dbReference type="PANTHER" id="PTHR34606">
    <property type="entry name" value="BON DOMAIN-CONTAINING PROTEIN"/>
    <property type="match status" value="1"/>
</dbReference>
<dbReference type="Proteomes" id="UP000672097">
    <property type="component" value="Unassembled WGS sequence"/>
</dbReference>
<evidence type="ECO:0000313" key="4">
    <source>
        <dbReference type="Proteomes" id="UP000672097"/>
    </source>
</evidence>
<dbReference type="EMBL" id="JAGQDG010000001">
    <property type="protein sequence ID" value="MBQ0934416.1"/>
    <property type="molecule type" value="Genomic_DNA"/>
</dbReference>
<dbReference type="InterPro" id="IPR007055">
    <property type="entry name" value="BON_dom"/>
</dbReference>
<reference evidence="3 4" key="1">
    <citation type="submission" date="2021-04" db="EMBL/GenBank/DDBJ databases">
        <title>The genome sequence of type strain Ideonella paludis KCTC 32238.</title>
        <authorList>
            <person name="Liu Y."/>
        </authorList>
    </citation>
    <scope>NUCLEOTIDE SEQUENCE [LARGE SCALE GENOMIC DNA]</scope>
    <source>
        <strain evidence="3 4">KCTC 32238</strain>
    </source>
</reference>
<dbReference type="PANTHER" id="PTHR34606:SF15">
    <property type="entry name" value="BON DOMAIN-CONTAINING PROTEIN"/>
    <property type="match status" value="1"/>
</dbReference>
<feature type="domain" description="BON" evidence="2">
    <location>
        <begin position="124"/>
        <end position="191"/>
    </location>
</feature>
<evidence type="ECO:0000259" key="2">
    <source>
        <dbReference type="PROSITE" id="PS50914"/>
    </source>
</evidence>
<gene>
    <name evidence="3" type="ORF">KAK11_03670</name>
</gene>
<dbReference type="SMART" id="SM00749">
    <property type="entry name" value="BON"/>
    <property type="match status" value="2"/>
</dbReference>